<dbReference type="InterPro" id="IPR000305">
    <property type="entry name" value="GIY-YIG_endonuc"/>
</dbReference>
<evidence type="ECO:0000313" key="3">
    <source>
        <dbReference type="Proteomes" id="UP001180616"/>
    </source>
</evidence>
<dbReference type="SUPFAM" id="SSF82771">
    <property type="entry name" value="GIY-YIG endonuclease"/>
    <property type="match status" value="1"/>
</dbReference>
<dbReference type="InterPro" id="IPR035901">
    <property type="entry name" value="GIY-YIG_endonuc_sf"/>
</dbReference>
<dbReference type="Proteomes" id="UP001180616">
    <property type="component" value="Chromosome"/>
</dbReference>
<sequence length="158" mass="18149">MKEPVSDIRIPYKLMEHVHTFEGHHKELRLEYSRVHSLRDHYTPGIKHPCSDKAGVYFLFDTDGYLAYVGSSVDCLGRRFAGHFEYGDAGRTFGVHKTFKDIGYYAAIGFLDDFCYEAAALELYLILQLSPRYNEKMRNANKQPVKVRLDLPTPPTQG</sequence>
<dbReference type="SMART" id="SM00465">
    <property type="entry name" value="GIYc"/>
    <property type="match status" value="1"/>
</dbReference>
<organism evidence="2 3">
    <name type="scientific">Nitratidesulfovibrio liaohensis</name>
    <dbReference type="NCBI Taxonomy" id="2604158"/>
    <lineage>
        <taxon>Bacteria</taxon>
        <taxon>Pseudomonadati</taxon>
        <taxon>Thermodesulfobacteriota</taxon>
        <taxon>Desulfovibrionia</taxon>
        <taxon>Desulfovibrionales</taxon>
        <taxon>Desulfovibrionaceae</taxon>
        <taxon>Nitratidesulfovibrio</taxon>
    </lineage>
</organism>
<gene>
    <name evidence="2" type="ORF">KPS_000288</name>
</gene>
<keyword evidence="3" id="KW-1185">Reference proteome</keyword>
<dbReference type="EMBL" id="CP133659">
    <property type="protein sequence ID" value="WMW65777.1"/>
    <property type="molecule type" value="Genomic_DNA"/>
</dbReference>
<dbReference type="RefSeq" id="WP_309541732.1">
    <property type="nucleotide sequence ID" value="NZ_CP133659.1"/>
</dbReference>
<dbReference type="PROSITE" id="PS50164">
    <property type="entry name" value="GIY_YIG"/>
    <property type="match status" value="1"/>
</dbReference>
<reference evidence="2" key="1">
    <citation type="submission" date="2023-09" db="EMBL/GenBank/DDBJ databases">
        <authorList>
            <consortium name="CW5 consortium"/>
            <person name="Lu C.-W."/>
        </authorList>
    </citation>
    <scope>NUCLEOTIDE SEQUENCE</scope>
    <source>
        <strain evidence="2">KPS</strain>
    </source>
</reference>
<evidence type="ECO:0000313" key="2">
    <source>
        <dbReference type="EMBL" id="WMW65777.1"/>
    </source>
</evidence>
<dbReference type="Gene3D" id="3.40.1440.10">
    <property type="entry name" value="GIY-YIG endonuclease"/>
    <property type="match status" value="1"/>
</dbReference>
<protein>
    <submittedName>
        <fullName evidence="2">GIY-YIG nuclease family protein</fullName>
    </submittedName>
</protein>
<evidence type="ECO:0000259" key="1">
    <source>
        <dbReference type="PROSITE" id="PS50164"/>
    </source>
</evidence>
<accession>A0ABY9R2D0</accession>
<proteinExistence type="predicted"/>
<name>A0ABY9R2D0_9BACT</name>
<feature type="domain" description="GIY-YIG" evidence="1">
    <location>
        <begin position="52"/>
        <end position="135"/>
    </location>
</feature>
<dbReference type="Pfam" id="PF01541">
    <property type="entry name" value="GIY-YIG"/>
    <property type="match status" value="1"/>
</dbReference>